<accession>A0A7L4ZFH8</accession>
<evidence type="ECO:0000259" key="2">
    <source>
        <dbReference type="Pfam" id="PF18962"/>
    </source>
</evidence>
<dbReference type="InterPro" id="IPR026444">
    <property type="entry name" value="Secre_tail"/>
</dbReference>
<dbReference type="Gene3D" id="2.130.10.130">
    <property type="entry name" value="Integrin alpha, N-terminal"/>
    <property type="match status" value="1"/>
</dbReference>
<dbReference type="PANTHER" id="PTHR45460">
    <property type="entry name" value="SIMILAR TO CYSTEINE PROTEINASE"/>
    <property type="match status" value="1"/>
</dbReference>
<evidence type="ECO:0000313" key="4">
    <source>
        <dbReference type="Proteomes" id="UP000464657"/>
    </source>
</evidence>
<dbReference type="SUPFAM" id="SSF69318">
    <property type="entry name" value="Integrin alpha N-terminal domain"/>
    <property type="match status" value="1"/>
</dbReference>
<evidence type="ECO:0000256" key="1">
    <source>
        <dbReference type="ARBA" id="ARBA00022729"/>
    </source>
</evidence>
<reference evidence="3 4" key="1">
    <citation type="journal article" date="2013" name="Int. J. Syst. Evol. Microbiol.">
        <title>Kordia antarctica sp. nov., isolated from Antarctic seawater.</title>
        <authorList>
            <person name="Baek K."/>
            <person name="Choi A."/>
            <person name="Kang I."/>
            <person name="Lee K."/>
            <person name="Cho J.C."/>
        </authorList>
    </citation>
    <scope>NUCLEOTIDE SEQUENCE [LARGE SCALE GENOMIC DNA]</scope>
    <source>
        <strain evidence="3 4">IMCC3317</strain>
    </source>
</reference>
<dbReference type="Pfam" id="PF13517">
    <property type="entry name" value="FG-GAP_3"/>
    <property type="match status" value="3"/>
</dbReference>
<name>A0A7L4ZFH8_9FLAO</name>
<dbReference type="InterPro" id="IPR028994">
    <property type="entry name" value="Integrin_alpha_N"/>
</dbReference>
<proteinExistence type="predicted"/>
<feature type="domain" description="Secretion system C-terminal sorting" evidence="2">
    <location>
        <begin position="401"/>
        <end position="471"/>
    </location>
</feature>
<dbReference type="RefSeq" id="WP_160128218.1">
    <property type="nucleotide sequence ID" value="NZ_CP019288.1"/>
</dbReference>
<dbReference type="OrthoDB" id="9816120at2"/>
<dbReference type="Pfam" id="PF18962">
    <property type="entry name" value="Por_Secre_tail"/>
    <property type="match status" value="1"/>
</dbReference>
<dbReference type="EMBL" id="CP019288">
    <property type="protein sequence ID" value="QHI35478.1"/>
    <property type="molecule type" value="Genomic_DNA"/>
</dbReference>
<dbReference type="NCBIfam" id="TIGR04183">
    <property type="entry name" value="Por_Secre_tail"/>
    <property type="match status" value="1"/>
</dbReference>
<dbReference type="KEGG" id="kan:IMCC3317_08240"/>
<dbReference type="Proteomes" id="UP000464657">
    <property type="component" value="Chromosome"/>
</dbReference>
<keyword evidence="1" id="KW-0732">Signal</keyword>
<dbReference type="AlphaFoldDB" id="A0A7L4ZFH8"/>
<organism evidence="3 4">
    <name type="scientific">Kordia antarctica</name>
    <dbReference type="NCBI Taxonomy" id="1218801"/>
    <lineage>
        <taxon>Bacteria</taxon>
        <taxon>Pseudomonadati</taxon>
        <taxon>Bacteroidota</taxon>
        <taxon>Flavobacteriia</taxon>
        <taxon>Flavobacteriales</taxon>
        <taxon>Flavobacteriaceae</taxon>
        <taxon>Kordia</taxon>
    </lineage>
</organism>
<dbReference type="InterPro" id="IPR013517">
    <property type="entry name" value="FG-GAP"/>
</dbReference>
<gene>
    <name evidence="3" type="ORF">IMCC3317_08240</name>
</gene>
<dbReference type="PANTHER" id="PTHR45460:SF2">
    <property type="entry name" value="ALPHA 1,3 GLUCANASE, GH71 FAMILY (EUROFUNG)"/>
    <property type="match status" value="1"/>
</dbReference>
<keyword evidence="4" id="KW-1185">Reference proteome</keyword>
<evidence type="ECO:0000313" key="3">
    <source>
        <dbReference type="EMBL" id="QHI35478.1"/>
    </source>
</evidence>
<protein>
    <recommendedName>
        <fullName evidence="2">Secretion system C-terminal sorting domain-containing protein</fullName>
    </recommendedName>
</protein>
<sequence>MHKSYIFIAISFILCQFSYGQINFQERILLTVSGGFSLTDTPRVKTTDIDNDGDKDIICIHENSGVSNSKMTILENTDGLGNYTPISFSNNGPSDFVLADFNNDTYVDIISTYIFINFLNVIRNDGTGNFNSQIISNDAFLETYSIGAADFDNDTDMDIVIVSLRDGEREITWYKNVDGTGTIDPTTGTIIQAHSDTYFPLELLVADLDGDTDMDILSINGDALQLGWYKNLDGLGNFGARISIDVTPMEDFIGLHVADIDGDMDLDVFATTGNGDQVVMYKNTDGLGTFGARQIVSAAADGPISVFTADIDGDNDLDVISASISDTTIAWYENTDGQGTFGAQQVITNTINDVSTIYADDIDGDGDMDILAASFEEDALILYENLRILNVEENRINKIVIYPNPTKSTLFIKEMQHVKSISIYDLQGKLLKTIVQEVPVSQAEIDLNNLSKGIYFLKIQTDKGIQTEKIIKQ</sequence>